<dbReference type="PANTHER" id="PTHR31024:SF3">
    <property type="entry name" value="C-TYPE LECTIN-RELATED"/>
    <property type="match status" value="1"/>
</dbReference>
<feature type="domain" description="VWFA" evidence="1">
    <location>
        <begin position="57"/>
        <end position="235"/>
    </location>
</feature>
<evidence type="ECO:0000313" key="2">
    <source>
        <dbReference type="Proteomes" id="UP000025227"/>
    </source>
</evidence>
<dbReference type="AlphaFoldDB" id="A0A7I4Z292"/>
<dbReference type="Gene3D" id="3.40.50.410">
    <property type="entry name" value="von Willebrand factor, type A domain"/>
    <property type="match status" value="1"/>
</dbReference>
<dbReference type="OrthoDB" id="5817090at2759"/>
<reference evidence="3" key="1">
    <citation type="submission" date="2020-12" db="UniProtKB">
        <authorList>
            <consortium name="WormBaseParasite"/>
        </authorList>
    </citation>
    <scope>IDENTIFICATION</scope>
    <source>
        <strain evidence="3">MHco3</strain>
    </source>
</reference>
<dbReference type="Proteomes" id="UP000025227">
    <property type="component" value="Unplaced"/>
</dbReference>
<dbReference type="OMA" id="INTTCEC"/>
<sequence>FIRPTHLTLLNRKVVKVHNTAEMMLRFVLFALCLIAPSSLTYINTTCECNVKTIWLDVFLLMDASVMMGSNGISSATDYIEAAFSKLTVGQAEEYQTRLGVISYADSVNLIADLDKYTSRDDLFDLEIQPSTETGTNIDGAIRLARAKFASSTSRRAARKVIIIVGSSYIQTVYEDPTRVAKEFRDEGGIIISIDYLQGTAKSNPMFKKLASPNYSLINFENGKQLRAQELRQLLCRANCFCRRNWIPYTDKWSAPQGGCYLPVKIMSSQ</sequence>
<organism evidence="2 3">
    <name type="scientific">Haemonchus contortus</name>
    <name type="common">Barber pole worm</name>
    <dbReference type="NCBI Taxonomy" id="6289"/>
    <lineage>
        <taxon>Eukaryota</taxon>
        <taxon>Metazoa</taxon>
        <taxon>Ecdysozoa</taxon>
        <taxon>Nematoda</taxon>
        <taxon>Chromadorea</taxon>
        <taxon>Rhabditida</taxon>
        <taxon>Rhabditina</taxon>
        <taxon>Rhabditomorpha</taxon>
        <taxon>Strongyloidea</taxon>
        <taxon>Trichostrongylidae</taxon>
        <taxon>Haemonchus</taxon>
    </lineage>
</organism>
<dbReference type="SMART" id="SM00327">
    <property type="entry name" value="VWA"/>
    <property type="match status" value="1"/>
</dbReference>
<dbReference type="PANTHER" id="PTHR31024">
    <property type="entry name" value="C-TYPE LECTIN"/>
    <property type="match status" value="1"/>
</dbReference>
<accession>A0A7I4Z292</accession>
<dbReference type="InterPro" id="IPR036465">
    <property type="entry name" value="vWFA_dom_sf"/>
</dbReference>
<proteinExistence type="predicted"/>
<dbReference type="SUPFAM" id="SSF53300">
    <property type="entry name" value="vWA-like"/>
    <property type="match status" value="1"/>
</dbReference>
<keyword evidence="2" id="KW-1185">Reference proteome</keyword>
<dbReference type="InterPro" id="IPR002035">
    <property type="entry name" value="VWF_A"/>
</dbReference>
<evidence type="ECO:0000313" key="3">
    <source>
        <dbReference type="WBParaSite" id="HCON_00177990-00001"/>
    </source>
</evidence>
<dbReference type="Pfam" id="PF00092">
    <property type="entry name" value="VWA"/>
    <property type="match status" value="1"/>
</dbReference>
<name>A0A7I4Z292_HAECO</name>
<dbReference type="PROSITE" id="PS50234">
    <property type="entry name" value="VWFA"/>
    <property type="match status" value="1"/>
</dbReference>
<dbReference type="WBParaSite" id="HCON_00177990-00001">
    <property type="protein sequence ID" value="HCON_00177990-00001"/>
    <property type="gene ID" value="HCON_00177990"/>
</dbReference>
<protein>
    <submittedName>
        <fullName evidence="3">von Willebrand factor domain containing protein</fullName>
    </submittedName>
</protein>
<evidence type="ECO:0000259" key="1">
    <source>
        <dbReference type="PROSITE" id="PS50234"/>
    </source>
</evidence>